<dbReference type="CDD" id="cd17503">
    <property type="entry name" value="MFS_LmrB_MDR_like"/>
    <property type="match status" value="1"/>
</dbReference>
<feature type="transmembrane region" description="Helical" evidence="8">
    <location>
        <begin position="21"/>
        <end position="40"/>
    </location>
</feature>
<sequence>MAAAPASAAVSGGALPLRDRLGFFALVVGMFMAILDIQIVASSLAEIQAGVSAGPEEISWVQTGYLIAEVVMIPLSGWLSRLMSTRWLFTMASGGFTIASGLCAIAWNLESLVAFRVVQGFLGGAMIPTVFAAAFALFPGKKQAGVSVVIGLVATCAPALGPTIGGHLTEALSWHWLFLLNLPVGAAVTVAAATLVHFDEADPSLLRRIDLIGIGLVAVCLGSLQYILEEGPRDDWFDSAPIVFFTACAAIGGVLLVWRELTAKDPVVDLRAFLDRNFVLGCLYSFITGVGLYGAVYLMPLFLARVRDLNPAQIGEVVMITGLFQFLSAPLAGALSRKLDLRVMLSFGLLMFALGLWLNTHLTHDWDYWEFFLPQAVRGVSLMFIFIPINRLSLGTLPKEKLGNASGLYNLMRNLGGAIGLAAITTMLTDQTKIHYSYLAENVTTARLAAEATLSGMERHFDPVLGSSSAQAALGQVRQIVMREATVMAFADVFTAVAVVFAFGLLLMPFVHKVGGNGPDGGGH</sequence>
<feature type="transmembrane region" description="Helical" evidence="8">
    <location>
        <begin position="487"/>
        <end position="511"/>
    </location>
</feature>
<dbReference type="EnsemblBacteria" id="ABC20962">
    <property type="protein sequence ID" value="ABC20962"/>
    <property type="gene ID" value="Rru_A0157"/>
</dbReference>
<proteinExistence type="inferred from homology"/>
<comment type="similarity">
    <text evidence="2">Belongs to the major facilitator superfamily. EmrB family.</text>
</comment>
<evidence type="ECO:0000256" key="3">
    <source>
        <dbReference type="ARBA" id="ARBA00022448"/>
    </source>
</evidence>
<evidence type="ECO:0000256" key="4">
    <source>
        <dbReference type="ARBA" id="ARBA00022475"/>
    </source>
</evidence>
<dbReference type="RefSeq" id="WP_011387918.1">
    <property type="nucleotide sequence ID" value="NC_007643.1"/>
</dbReference>
<dbReference type="Gene3D" id="1.20.1250.20">
    <property type="entry name" value="MFS general substrate transporter like domains"/>
    <property type="match status" value="1"/>
</dbReference>
<evidence type="ECO:0000256" key="5">
    <source>
        <dbReference type="ARBA" id="ARBA00022692"/>
    </source>
</evidence>
<evidence type="ECO:0000256" key="1">
    <source>
        <dbReference type="ARBA" id="ARBA00004651"/>
    </source>
</evidence>
<evidence type="ECO:0000256" key="8">
    <source>
        <dbReference type="SAM" id="Phobius"/>
    </source>
</evidence>
<keyword evidence="11" id="KW-1185">Reference proteome</keyword>
<dbReference type="NCBIfam" id="TIGR00711">
    <property type="entry name" value="efflux_EmrB"/>
    <property type="match status" value="1"/>
</dbReference>
<feature type="transmembrane region" description="Helical" evidence="8">
    <location>
        <begin position="240"/>
        <end position="258"/>
    </location>
</feature>
<dbReference type="KEGG" id="rru:Rru_A0157"/>
<reference evidence="10 11" key="1">
    <citation type="journal article" date="2011" name="Stand. Genomic Sci.">
        <title>Complete genome sequence of Rhodospirillum rubrum type strain (S1).</title>
        <authorList>
            <person name="Munk A.C."/>
            <person name="Copeland A."/>
            <person name="Lucas S."/>
            <person name="Lapidus A."/>
            <person name="Del Rio T.G."/>
            <person name="Barry K."/>
            <person name="Detter J.C."/>
            <person name="Hammon N."/>
            <person name="Israni S."/>
            <person name="Pitluck S."/>
            <person name="Brettin T."/>
            <person name="Bruce D."/>
            <person name="Han C."/>
            <person name="Tapia R."/>
            <person name="Gilna P."/>
            <person name="Schmutz J."/>
            <person name="Larimer F."/>
            <person name="Land M."/>
            <person name="Kyrpides N.C."/>
            <person name="Mavromatis K."/>
            <person name="Richardson P."/>
            <person name="Rohde M."/>
            <person name="Goker M."/>
            <person name="Klenk H.P."/>
            <person name="Zhang Y."/>
            <person name="Roberts G.P."/>
            <person name="Reslewic S."/>
            <person name="Schwartz D.C."/>
        </authorList>
    </citation>
    <scope>NUCLEOTIDE SEQUENCE [LARGE SCALE GENOMIC DNA]</scope>
    <source>
        <strain evidence="11">ATCC 11170 / ATH 1.1.1 / DSM 467 / LMG 4362 / NCIMB 8255 / S1</strain>
    </source>
</reference>
<accession>Q2RY33</accession>
<feature type="transmembrane region" description="Helical" evidence="8">
    <location>
        <begin position="113"/>
        <end position="138"/>
    </location>
</feature>
<protein>
    <submittedName>
        <fullName evidence="10">Drug resistance transporter EmrB/QacA subfamily</fullName>
    </submittedName>
</protein>
<evidence type="ECO:0000313" key="11">
    <source>
        <dbReference type="Proteomes" id="UP000001929"/>
    </source>
</evidence>
<evidence type="ECO:0000256" key="2">
    <source>
        <dbReference type="ARBA" id="ARBA00008537"/>
    </source>
</evidence>
<dbReference type="HOGENOM" id="CLU_000960_28_0_5"/>
<evidence type="ECO:0000256" key="6">
    <source>
        <dbReference type="ARBA" id="ARBA00022989"/>
    </source>
</evidence>
<dbReference type="eggNOG" id="COG0477">
    <property type="taxonomic scope" value="Bacteria"/>
</dbReference>
<evidence type="ECO:0000256" key="7">
    <source>
        <dbReference type="ARBA" id="ARBA00023136"/>
    </source>
</evidence>
<comment type="subcellular location">
    <subcellularLocation>
        <location evidence="1">Cell membrane</location>
        <topology evidence="1">Multi-pass membrane protein</topology>
    </subcellularLocation>
</comment>
<feature type="transmembrane region" description="Helical" evidence="8">
    <location>
        <begin position="145"/>
        <end position="164"/>
    </location>
</feature>
<feature type="domain" description="Major facilitator superfamily (MFS) profile" evidence="9">
    <location>
        <begin position="22"/>
        <end position="516"/>
    </location>
</feature>
<dbReference type="PhylomeDB" id="Q2RY33"/>
<dbReference type="SUPFAM" id="SSF103473">
    <property type="entry name" value="MFS general substrate transporter"/>
    <property type="match status" value="1"/>
</dbReference>
<keyword evidence="7 8" id="KW-0472">Membrane</keyword>
<feature type="transmembrane region" description="Helical" evidence="8">
    <location>
        <begin position="87"/>
        <end position="107"/>
    </location>
</feature>
<dbReference type="GO" id="GO:0022857">
    <property type="term" value="F:transmembrane transporter activity"/>
    <property type="evidence" value="ECO:0007669"/>
    <property type="project" value="InterPro"/>
</dbReference>
<dbReference type="PROSITE" id="PS50850">
    <property type="entry name" value="MFS"/>
    <property type="match status" value="1"/>
</dbReference>
<dbReference type="Pfam" id="PF07690">
    <property type="entry name" value="MFS_1"/>
    <property type="match status" value="1"/>
</dbReference>
<keyword evidence="4" id="KW-1003">Cell membrane</keyword>
<dbReference type="Gene3D" id="1.20.1720.10">
    <property type="entry name" value="Multidrug resistance protein D"/>
    <property type="match status" value="1"/>
</dbReference>
<name>Q2RY33_RHORT</name>
<dbReference type="InterPro" id="IPR036259">
    <property type="entry name" value="MFS_trans_sf"/>
</dbReference>
<evidence type="ECO:0000313" key="10">
    <source>
        <dbReference type="EMBL" id="ABC20962.1"/>
    </source>
</evidence>
<dbReference type="InterPro" id="IPR020846">
    <property type="entry name" value="MFS_dom"/>
</dbReference>
<dbReference type="GO" id="GO:0005886">
    <property type="term" value="C:plasma membrane"/>
    <property type="evidence" value="ECO:0007669"/>
    <property type="project" value="UniProtKB-SubCell"/>
</dbReference>
<dbReference type="PANTHER" id="PTHR42718:SF9">
    <property type="entry name" value="MAJOR FACILITATOR SUPERFAMILY MULTIDRUG TRANSPORTER MFSC"/>
    <property type="match status" value="1"/>
</dbReference>
<dbReference type="PATRIC" id="fig|269796.9.peg.212"/>
<feature type="transmembrane region" description="Helical" evidence="8">
    <location>
        <begin position="176"/>
        <end position="197"/>
    </location>
</feature>
<dbReference type="InterPro" id="IPR011701">
    <property type="entry name" value="MFS"/>
</dbReference>
<dbReference type="PANTHER" id="PTHR42718">
    <property type="entry name" value="MAJOR FACILITATOR SUPERFAMILY MULTIDRUG TRANSPORTER MFSC"/>
    <property type="match status" value="1"/>
</dbReference>
<keyword evidence="6 8" id="KW-1133">Transmembrane helix</keyword>
<dbReference type="InterPro" id="IPR004638">
    <property type="entry name" value="EmrB-like"/>
</dbReference>
<feature type="transmembrane region" description="Helical" evidence="8">
    <location>
        <begin position="278"/>
        <end position="302"/>
    </location>
</feature>
<evidence type="ECO:0000259" key="9">
    <source>
        <dbReference type="PROSITE" id="PS50850"/>
    </source>
</evidence>
<keyword evidence="3" id="KW-0813">Transport</keyword>
<feature type="transmembrane region" description="Helical" evidence="8">
    <location>
        <begin position="314"/>
        <end position="334"/>
    </location>
</feature>
<organism evidence="10 11">
    <name type="scientific">Rhodospirillum rubrum (strain ATCC 11170 / ATH 1.1.1 / DSM 467 / LMG 4362 / NCIMB 8255 / S1)</name>
    <dbReference type="NCBI Taxonomy" id="269796"/>
    <lineage>
        <taxon>Bacteria</taxon>
        <taxon>Pseudomonadati</taxon>
        <taxon>Pseudomonadota</taxon>
        <taxon>Alphaproteobacteria</taxon>
        <taxon>Rhodospirillales</taxon>
        <taxon>Rhodospirillaceae</taxon>
        <taxon>Rhodospirillum</taxon>
    </lineage>
</organism>
<keyword evidence="5 8" id="KW-0812">Transmembrane</keyword>
<gene>
    <name evidence="10" type="ordered locus">Rru_A0157</name>
</gene>
<dbReference type="Proteomes" id="UP000001929">
    <property type="component" value="Chromosome"/>
</dbReference>
<dbReference type="EMBL" id="CP000230">
    <property type="protein sequence ID" value="ABC20962.1"/>
    <property type="molecule type" value="Genomic_DNA"/>
</dbReference>
<dbReference type="AlphaFoldDB" id="Q2RY33"/>
<feature type="transmembrane region" description="Helical" evidence="8">
    <location>
        <begin position="341"/>
        <end position="359"/>
    </location>
</feature>
<feature type="transmembrane region" description="Helical" evidence="8">
    <location>
        <begin position="209"/>
        <end position="228"/>
    </location>
</feature>
<feature type="transmembrane region" description="Helical" evidence="8">
    <location>
        <begin position="60"/>
        <end position="80"/>
    </location>
</feature>
<feature type="transmembrane region" description="Helical" evidence="8">
    <location>
        <begin position="371"/>
        <end position="389"/>
    </location>
</feature>
<dbReference type="STRING" id="269796.Rru_A0157"/>